<accession>A0ABY8F5Y1</accession>
<dbReference type="PANTHER" id="PTHR36506:SF1">
    <property type="entry name" value="PREFLAGELLIN PEPTIDASE"/>
    <property type="match status" value="1"/>
</dbReference>
<evidence type="ECO:0000256" key="5">
    <source>
        <dbReference type="ARBA" id="ARBA00023136"/>
    </source>
</evidence>
<dbReference type="Proteomes" id="UP001209803">
    <property type="component" value="Chromosome"/>
</dbReference>
<dbReference type="RefSeq" id="WP_265680521.1">
    <property type="nucleotide sequence ID" value="NZ_CP120863.1"/>
</dbReference>
<evidence type="ECO:0000256" key="4">
    <source>
        <dbReference type="ARBA" id="ARBA00022989"/>
    </source>
</evidence>
<comment type="subcellular location">
    <subcellularLocation>
        <location evidence="1">Cell membrane</location>
        <topology evidence="1">Multi-pass membrane protein</topology>
    </subcellularLocation>
</comment>
<feature type="transmembrane region" description="Helical" evidence="6">
    <location>
        <begin position="97"/>
        <end position="118"/>
    </location>
</feature>
<keyword evidence="3 6" id="KW-0812">Transmembrane</keyword>
<dbReference type="Pfam" id="PF01478">
    <property type="entry name" value="Peptidase_A24"/>
    <property type="match status" value="1"/>
</dbReference>
<protein>
    <submittedName>
        <fullName evidence="8">Prepilin peptidase</fullName>
        <ecNumber evidence="8">3.4.23.43</ecNumber>
    </submittedName>
</protein>
<feature type="transmembrane region" description="Helical" evidence="6">
    <location>
        <begin position="57"/>
        <end position="77"/>
    </location>
</feature>
<evidence type="ECO:0000256" key="1">
    <source>
        <dbReference type="ARBA" id="ARBA00004651"/>
    </source>
</evidence>
<evidence type="ECO:0000256" key="2">
    <source>
        <dbReference type="ARBA" id="ARBA00022475"/>
    </source>
</evidence>
<dbReference type="GO" id="GO:0004190">
    <property type="term" value="F:aspartic-type endopeptidase activity"/>
    <property type="evidence" value="ECO:0007669"/>
    <property type="project" value="UniProtKB-EC"/>
</dbReference>
<feature type="transmembrane region" description="Helical" evidence="6">
    <location>
        <begin position="27"/>
        <end position="45"/>
    </location>
</feature>
<keyword evidence="5 6" id="KW-0472">Membrane</keyword>
<reference evidence="8 9" key="1">
    <citation type="submission" date="2023-03" db="EMBL/GenBank/DDBJ databases">
        <title>Roseibium porphyridii sp. nov. and Roseibium rhodosorbium sp. nov. isolated from marine algae, Porphyridium cruentum and Rhodosorus marinus, respectively.</title>
        <authorList>
            <person name="Lee M.W."/>
            <person name="Choi B.J."/>
            <person name="Lee J.K."/>
            <person name="Choi D.G."/>
            <person name="Baek J.H."/>
            <person name="Bayburt H."/>
            <person name="Kim J.M."/>
            <person name="Han D.M."/>
            <person name="Kim K.H."/>
            <person name="Jeon C.O."/>
        </authorList>
    </citation>
    <scope>NUCLEOTIDE SEQUENCE [LARGE SCALE GENOMIC DNA]</scope>
    <source>
        <strain evidence="8 9">KMA01</strain>
    </source>
</reference>
<dbReference type="Gene3D" id="1.20.120.1220">
    <property type="match status" value="1"/>
</dbReference>
<dbReference type="InterPro" id="IPR000045">
    <property type="entry name" value="Prepilin_IV_endopep_pep"/>
</dbReference>
<gene>
    <name evidence="8" type="ORF">K1718_24425</name>
</gene>
<sequence>MIQAAVLVIFPMLVAFGGISDLLTMTIQNRVAILLVAGFCILALATGLPMQAWGLHALGMAVFFVPCFVFFAFNWMGGGDVKFISAIALWIGFTPELAAFAVLVAIYGMVLTVGMLLMRQKLIVPTLLFQQDWFLRLHDSKSGIPYGVAIAIAGLQIYSHTAWFQLIG</sequence>
<organism evidence="8 9">
    <name type="scientific">Roseibium porphyridii</name>
    <dbReference type="NCBI Taxonomy" id="2866279"/>
    <lineage>
        <taxon>Bacteria</taxon>
        <taxon>Pseudomonadati</taxon>
        <taxon>Pseudomonadota</taxon>
        <taxon>Alphaproteobacteria</taxon>
        <taxon>Hyphomicrobiales</taxon>
        <taxon>Stappiaceae</taxon>
        <taxon>Roseibium</taxon>
    </lineage>
</organism>
<dbReference type="PANTHER" id="PTHR36506">
    <property type="entry name" value="PREFLAGELLIN PEPTIDASE"/>
    <property type="match status" value="1"/>
</dbReference>
<evidence type="ECO:0000313" key="8">
    <source>
        <dbReference type="EMBL" id="WFE89265.1"/>
    </source>
</evidence>
<evidence type="ECO:0000259" key="7">
    <source>
        <dbReference type="Pfam" id="PF01478"/>
    </source>
</evidence>
<evidence type="ECO:0000256" key="3">
    <source>
        <dbReference type="ARBA" id="ARBA00022692"/>
    </source>
</evidence>
<evidence type="ECO:0000256" key="6">
    <source>
        <dbReference type="SAM" id="Phobius"/>
    </source>
</evidence>
<feature type="domain" description="Prepilin type IV endopeptidase peptidase" evidence="7">
    <location>
        <begin position="9"/>
        <end position="111"/>
    </location>
</feature>
<keyword evidence="9" id="KW-1185">Reference proteome</keyword>
<evidence type="ECO:0000313" key="9">
    <source>
        <dbReference type="Proteomes" id="UP001209803"/>
    </source>
</evidence>
<keyword evidence="4 6" id="KW-1133">Transmembrane helix</keyword>
<dbReference type="InterPro" id="IPR052218">
    <property type="entry name" value="Preflagellin_Peptidase"/>
</dbReference>
<name>A0ABY8F5Y1_9HYPH</name>
<keyword evidence="8" id="KW-0378">Hydrolase</keyword>
<dbReference type="EMBL" id="CP120863">
    <property type="protein sequence ID" value="WFE89265.1"/>
    <property type="molecule type" value="Genomic_DNA"/>
</dbReference>
<dbReference type="EC" id="3.4.23.43" evidence="8"/>
<proteinExistence type="predicted"/>
<keyword evidence="2" id="KW-1003">Cell membrane</keyword>